<evidence type="ECO:0000259" key="1">
    <source>
        <dbReference type="PROSITE" id="PS51186"/>
    </source>
</evidence>
<dbReference type="SUPFAM" id="SSF55729">
    <property type="entry name" value="Acyl-CoA N-acyltransferases (Nat)"/>
    <property type="match status" value="1"/>
</dbReference>
<sequence>MSEFEIAAYDLNECLLCRRDGKVVGQVNVRDLRDESFGGYVIWNLLVFPGNRNEGVGEALVECVLQNFDDAPAFITADPFHDDDGMNAADLTAWYRRLGFKVWNDEANVGDKWMIREPWQKNEPAEE</sequence>
<dbReference type="EMBL" id="CP042912">
    <property type="protein sequence ID" value="QEG24052.1"/>
    <property type="molecule type" value="Genomic_DNA"/>
</dbReference>
<organism evidence="2 3">
    <name type="scientific">Mariniblastus fucicola</name>
    <dbReference type="NCBI Taxonomy" id="980251"/>
    <lineage>
        <taxon>Bacteria</taxon>
        <taxon>Pseudomonadati</taxon>
        <taxon>Planctomycetota</taxon>
        <taxon>Planctomycetia</taxon>
        <taxon>Pirellulales</taxon>
        <taxon>Pirellulaceae</taxon>
        <taxon>Mariniblastus</taxon>
    </lineage>
</organism>
<dbReference type="Gene3D" id="3.40.630.30">
    <property type="match status" value="1"/>
</dbReference>
<dbReference type="GO" id="GO:0016747">
    <property type="term" value="F:acyltransferase activity, transferring groups other than amino-acyl groups"/>
    <property type="evidence" value="ECO:0007669"/>
    <property type="project" value="InterPro"/>
</dbReference>
<keyword evidence="3" id="KW-1185">Reference proteome</keyword>
<dbReference type="InterPro" id="IPR016181">
    <property type="entry name" value="Acyl_CoA_acyltransferase"/>
</dbReference>
<dbReference type="Pfam" id="PF13508">
    <property type="entry name" value="Acetyltransf_7"/>
    <property type="match status" value="1"/>
</dbReference>
<dbReference type="Proteomes" id="UP000322214">
    <property type="component" value="Chromosome"/>
</dbReference>
<gene>
    <name evidence="2" type="ORF">MFFC18_39680</name>
</gene>
<dbReference type="KEGG" id="mff:MFFC18_39680"/>
<dbReference type="PROSITE" id="PS51186">
    <property type="entry name" value="GNAT"/>
    <property type="match status" value="1"/>
</dbReference>
<dbReference type="InterPro" id="IPR000182">
    <property type="entry name" value="GNAT_dom"/>
</dbReference>
<evidence type="ECO:0000313" key="2">
    <source>
        <dbReference type="EMBL" id="QEG24052.1"/>
    </source>
</evidence>
<feature type="domain" description="N-acetyltransferase" evidence="1">
    <location>
        <begin position="1"/>
        <end position="119"/>
    </location>
</feature>
<dbReference type="RefSeq" id="WP_075082397.1">
    <property type="nucleotide sequence ID" value="NZ_CP042912.1"/>
</dbReference>
<dbReference type="AlphaFoldDB" id="A0A5B9PH09"/>
<name>A0A5B9PH09_9BACT</name>
<protein>
    <recommendedName>
        <fullName evidence="1">N-acetyltransferase domain-containing protein</fullName>
    </recommendedName>
</protein>
<reference evidence="2 3" key="1">
    <citation type="submission" date="2019-08" db="EMBL/GenBank/DDBJ databases">
        <title>Deep-cultivation of Planctomycetes and their phenomic and genomic characterization uncovers novel biology.</title>
        <authorList>
            <person name="Wiegand S."/>
            <person name="Jogler M."/>
            <person name="Boedeker C."/>
            <person name="Pinto D."/>
            <person name="Vollmers J."/>
            <person name="Rivas-Marin E."/>
            <person name="Kohn T."/>
            <person name="Peeters S.H."/>
            <person name="Heuer A."/>
            <person name="Rast P."/>
            <person name="Oberbeckmann S."/>
            <person name="Bunk B."/>
            <person name="Jeske O."/>
            <person name="Meyerdierks A."/>
            <person name="Storesund J.E."/>
            <person name="Kallscheuer N."/>
            <person name="Luecker S."/>
            <person name="Lage O.M."/>
            <person name="Pohl T."/>
            <person name="Merkel B.J."/>
            <person name="Hornburger P."/>
            <person name="Mueller R.-W."/>
            <person name="Bruemmer F."/>
            <person name="Labrenz M."/>
            <person name="Spormann A.M."/>
            <person name="Op den Camp H."/>
            <person name="Overmann J."/>
            <person name="Amann R."/>
            <person name="Jetten M.S.M."/>
            <person name="Mascher T."/>
            <person name="Medema M.H."/>
            <person name="Devos D.P."/>
            <person name="Kaster A.-K."/>
            <person name="Ovreas L."/>
            <person name="Rohde M."/>
            <person name="Galperin M.Y."/>
            <person name="Jogler C."/>
        </authorList>
    </citation>
    <scope>NUCLEOTIDE SEQUENCE [LARGE SCALE GENOMIC DNA]</scope>
    <source>
        <strain evidence="2 3">FC18</strain>
    </source>
</reference>
<accession>A0A5B9PH09</accession>
<proteinExistence type="predicted"/>
<dbReference type="CDD" id="cd04301">
    <property type="entry name" value="NAT_SF"/>
    <property type="match status" value="1"/>
</dbReference>
<evidence type="ECO:0000313" key="3">
    <source>
        <dbReference type="Proteomes" id="UP000322214"/>
    </source>
</evidence>